<dbReference type="InterPro" id="IPR016181">
    <property type="entry name" value="Acyl_CoA_acyltransferase"/>
</dbReference>
<dbReference type="SUPFAM" id="SSF55729">
    <property type="entry name" value="Acyl-CoA N-acyltransferases (Nat)"/>
    <property type="match status" value="1"/>
</dbReference>
<dbReference type="InterPro" id="IPR036514">
    <property type="entry name" value="SGNH_hydro_sf"/>
</dbReference>
<feature type="domain" description="N-acetyltransferase" evidence="1">
    <location>
        <begin position="389"/>
        <end position="537"/>
    </location>
</feature>
<dbReference type="PROSITE" id="PS51186">
    <property type="entry name" value="GNAT"/>
    <property type="match status" value="1"/>
</dbReference>
<dbReference type="NCBIfam" id="TIGR01681">
    <property type="entry name" value="HAD-SF-IIIC"/>
    <property type="match status" value="1"/>
</dbReference>
<dbReference type="Gene3D" id="3.40.50.1000">
    <property type="entry name" value="HAD superfamily/HAD-like"/>
    <property type="match status" value="1"/>
</dbReference>
<dbReference type="InterPro" id="IPR010033">
    <property type="entry name" value="HAD_SF_ppase_IIIC"/>
</dbReference>
<dbReference type="InterPro" id="IPR023214">
    <property type="entry name" value="HAD_sf"/>
</dbReference>
<reference evidence="3" key="1">
    <citation type="journal article" date="2019" name="Int. J. Syst. Evol. Microbiol.">
        <title>The Global Catalogue of Microorganisms (GCM) 10K type strain sequencing project: providing services to taxonomists for standard genome sequencing and annotation.</title>
        <authorList>
            <consortium name="The Broad Institute Genomics Platform"/>
            <consortium name="The Broad Institute Genome Sequencing Center for Infectious Disease"/>
            <person name="Wu L."/>
            <person name="Ma J."/>
        </authorList>
    </citation>
    <scope>NUCLEOTIDE SEQUENCE [LARGE SCALE GENOMIC DNA]</scope>
    <source>
        <strain evidence="3">JCM 3296</strain>
    </source>
</reference>
<dbReference type="InterPro" id="IPR000182">
    <property type="entry name" value="GNAT_dom"/>
</dbReference>
<dbReference type="SUPFAM" id="SSF56784">
    <property type="entry name" value="HAD-like"/>
    <property type="match status" value="1"/>
</dbReference>
<dbReference type="Proteomes" id="UP000649573">
    <property type="component" value="Unassembled WGS sequence"/>
</dbReference>
<sequence>MAVVATFTADGVLRLLRSALEQAGIEPELHLCPFGQVETELTAPDSGLARFAPDVTLVLLHDGAFLPAAWDPTRLDAVEDAVRARLESLESAIAGRGTVLLHTVPLSRVEQRTVVSYRGRAALGRLWRRLNSALLELPDRHPSVHVLDLEAVLVDEPGPVRDARLYRYASMAWSAPAERAYAREAAAFCRAVAGLSAKVLVLDGDNTLWGGVVGDDGLAGIELGPLYPGNAHVDLQRRALALRRQGVLLALASKNSAGVVDELLAEHPGMVLRAADFVAKAVNWQPKDGNLRELASELNVGLDSFVFADDSRFERELVREALPSVRVVPLDGDPAGFSDLVLAGDHFAVLDTTETDRSRTDLYRARRERNSSAAFSSPEEYLHGLELVVSVREATRYDLPRLVQLSLRTNQFVMVRGAHSEAETQEYAVSPDRLLLVISVSDRFGDEGVVGGMWVSRGERAWTVDNFVLSCRVFSRGVEHTALQALVDRAFAAGAERLDAAFFGSERNQPAAAFYPSVGFSTREPSGYTLPLRPPPVVRPAWATLIEGETADV</sequence>
<name>A0ABQ2UHE6_9PSEU</name>
<keyword evidence="3" id="KW-1185">Reference proteome</keyword>
<dbReference type="InterPro" id="IPR036412">
    <property type="entry name" value="HAD-like_sf"/>
</dbReference>
<comment type="caution">
    <text evidence="2">The sequence shown here is derived from an EMBL/GenBank/DDBJ whole genome shotgun (WGS) entry which is preliminary data.</text>
</comment>
<protein>
    <submittedName>
        <fullName evidence="2">HAD-superfamily phosphatase, subfamily IIIC:FkbH</fullName>
    </submittedName>
</protein>
<gene>
    <name evidence="2" type="ORF">GCM10010178_19590</name>
</gene>
<dbReference type="NCBIfam" id="TIGR01686">
    <property type="entry name" value="FkbH"/>
    <property type="match status" value="1"/>
</dbReference>
<accession>A0ABQ2UHE6</accession>
<evidence type="ECO:0000259" key="1">
    <source>
        <dbReference type="PROSITE" id="PS51186"/>
    </source>
</evidence>
<dbReference type="Gene3D" id="3.40.50.1110">
    <property type="entry name" value="SGNH hydrolase"/>
    <property type="match status" value="1"/>
</dbReference>
<dbReference type="Gene3D" id="3.40.630.30">
    <property type="match status" value="1"/>
</dbReference>
<dbReference type="InterPro" id="IPR010037">
    <property type="entry name" value="FkbH_domain"/>
</dbReference>
<evidence type="ECO:0000313" key="3">
    <source>
        <dbReference type="Proteomes" id="UP000649573"/>
    </source>
</evidence>
<organism evidence="2 3">
    <name type="scientific">Lentzea flava</name>
    <dbReference type="NCBI Taxonomy" id="103732"/>
    <lineage>
        <taxon>Bacteria</taxon>
        <taxon>Bacillati</taxon>
        <taxon>Actinomycetota</taxon>
        <taxon>Actinomycetes</taxon>
        <taxon>Pseudonocardiales</taxon>
        <taxon>Pseudonocardiaceae</taxon>
        <taxon>Lentzea</taxon>
    </lineage>
</organism>
<dbReference type="EMBL" id="BMRE01000005">
    <property type="protein sequence ID" value="GGU27461.1"/>
    <property type="molecule type" value="Genomic_DNA"/>
</dbReference>
<evidence type="ECO:0000313" key="2">
    <source>
        <dbReference type="EMBL" id="GGU27461.1"/>
    </source>
</evidence>
<proteinExistence type="predicted"/>